<gene>
    <name evidence="3" type="ordered locus">ANT_29740</name>
</gene>
<dbReference type="Proteomes" id="UP000008922">
    <property type="component" value="Chromosome"/>
</dbReference>
<keyword evidence="4" id="KW-1185">Reference proteome</keyword>
<feature type="compositionally biased region" description="Pro residues" evidence="1">
    <location>
        <begin position="38"/>
        <end position="54"/>
    </location>
</feature>
<dbReference type="PROSITE" id="PS51257">
    <property type="entry name" value="PROKAR_LIPOPROTEIN"/>
    <property type="match status" value="1"/>
</dbReference>
<keyword evidence="2" id="KW-0732">Signal</keyword>
<dbReference type="HOGENOM" id="CLU_822960_0_0_0"/>
<evidence type="ECO:0008006" key="5">
    <source>
        <dbReference type="Google" id="ProtNLM"/>
    </source>
</evidence>
<proteinExistence type="predicted"/>
<dbReference type="STRING" id="926569.ANT_29740"/>
<reference evidence="3 4" key="1">
    <citation type="submission" date="2010-12" db="EMBL/GenBank/DDBJ databases">
        <title>Whole genome sequence of Anaerolinea thermophila UNI-1.</title>
        <authorList>
            <person name="Narita-Yamada S."/>
            <person name="Kishi E."/>
            <person name="Watanabe Y."/>
            <person name="Takasaki K."/>
            <person name="Ankai A."/>
            <person name="Oguchi A."/>
            <person name="Fukui S."/>
            <person name="Takahashi M."/>
            <person name="Yashiro I."/>
            <person name="Hosoyama A."/>
            <person name="Sekiguchi Y."/>
            <person name="Hanada S."/>
            <person name="Fujita N."/>
        </authorList>
    </citation>
    <scope>NUCLEOTIDE SEQUENCE [LARGE SCALE GENOMIC DNA]</scope>
    <source>
        <strain evidence="4">DSM 14523 / JCM 11388 / NBRC 100420 / UNI-1</strain>
    </source>
</reference>
<dbReference type="RefSeq" id="WP_013561344.1">
    <property type="nucleotide sequence ID" value="NC_014960.1"/>
</dbReference>
<sequence length="337" mass="35881">MKRLLVVIWLALWLTACQVVNTPAPSPAPGETQTNPPAVSPSPQPTETSTPPPQRMVIYAPEGTNPAWVETARAQLEARASGAGVEVLPEWNDRAYGADVPLTLALAEPPALNEALSAAPQTRFVVLSAQLLTEAPNLTALLADPQHLAFTAGLTATVISDDWRAAGLIPTNQPTLQEAFLNGGRYFCGVCSPGWPLGMTFPLTAGVDTPSGGDWATTAAKLFDEGKVDVFYLSPNAVQPEVITYLKGLVQFTEPVRVLGSVPPPAELTDQWAVTLDWDFSSALEEALSASEPPALVRVPVVFTHLNEDLFTPGRQELVRSILAELQAGRIAPLSVP</sequence>
<name>E8N253_ANATU</name>
<dbReference type="EMBL" id="AP012029">
    <property type="protein sequence ID" value="BAJ65000.1"/>
    <property type="molecule type" value="Genomic_DNA"/>
</dbReference>
<accession>E8N253</accession>
<feature type="chain" id="PRO_5003225408" description="ABC transporter substrate binding protein" evidence="2">
    <location>
        <begin position="20"/>
        <end position="337"/>
    </location>
</feature>
<protein>
    <recommendedName>
        <fullName evidence="5">ABC transporter substrate binding protein</fullName>
    </recommendedName>
</protein>
<dbReference type="InParanoid" id="E8N253"/>
<dbReference type="OrthoDB" id="164498at2"/>
<evidence type="ECO:0000313" key="3">
    <source>
        <dbReference type="EMBL" id="BAJ65000.1"/>
    </source>
</evidence>
<organism evidence="3 4">
    <name type="scientific">Anaerolinea thermophila (strain DSM 14523 / JCM 11388 / NBRC 100420 / UNI-1)</name>
    <dbReference type="NCBI Taxonomy" id="926569"/>
    <lineage>
        <taxon>Bacteria</taxon>
        <taxon>Bacillati</taxon>
        <taxon>Chloroflexota</taxon>
        <taxon>Anaerolineae</taxon>
        <taxon>Anaerolineales</taxon>
        <taxon>Anaerolineaceae</taxon>
        <taxon>Anaerolinea</taxon>
    </lineage>
</organism>
<dbReference type="eggNOG" id="COG1744">
    <property type="taxonomic scope" value="Bacteria"/>
</dbReference>
<evidence type="ECO:0000256" key="2">
    <source>
        <dbReference type="SAM" id="SignalP"/>
    </source>
</evidence>
<dbReference type="KEGG" id="atm:ANT_29740"/>
<dbReference type="AlphaFoldDB" id="E8N253"/>
<evidence type="ECO:0000313" key="4">
    <source>
        <dbReference type="Proteomes" id="UP000008922"/>
    </source>
</evidence>
<feature type="region of interest" description="Disordered" evidence="1">
    <location>
        <begin position="25"/>
        <end position="56"/>
    </location>
</feature>
<feature type="signal peptide" evidence="2">
    <location>
        <begin position="1"/>
        <end position="19"/>
    </location>
</feature>
<evidence type="ECO:0000256" key="1">
    <source>
        <dbReference type="SAM" id="MobiDB-lite"/>
    </source>
</evidence>